<dbReference type="EMBL" id="JAVHJV010000013">
    <property type="protein sequence ID" value="KAK5938362.1"/>
    <property type="molecule type" value="Genomic_DNA"/>
</dbReference>
<feature type="compositionally biased region" description="Pro residues" evidence="7">
    <location>
        <begin position="246"/>
        <end position="256"/>
    </location>
</feature>
<dbReference type="SMART" id="SM00066">
    <property type="entry name" value="GAL4"/>
    <property type="match status" value="1"/>
</dbReference>
<keyword evidence="6" id="KW-0539">Nucleus</keyword>
<keyword evidence="1" id="KW-0479">Metal-binding</keyword>
<dbReference type="Proteomes" id="UP001334248">
    <property type="component" value="Unassembled WGS sequence"/>
</dbReference>
<dbReference type="PANTHER" id="PTHR47659">
    <property type="entry name" value="ZN(II)2CYS6 TRANSCRIPTION FACTOR (EUROFUNG)-RELATED"/>
    <property type="match status" value="1"/>
</dbReference>
<comment type="caution">
    <text evidence="9">The sequence shown here is derived from an EMBL/GenBank/DDBJ whole genome shotgun (WGS) entry which is preliminary data.</text>
</comment>
<feature type="compositionally biased region" description="Basic and acidic residues" evidence="7">
    <location>
        <begin position="409"/>
        <end position="420"/>
    </location>
</feature>
<feature type="region of interest" description="Disordered" evidence="7">
    <location>
        <begin position="382"/>
        <end position="431"/>
    </location>
</feature>
<gene>
    <name evidence="9" type="ORF">PMZ80_009332</name>
</gene>
<evidence type="ECO:0000313" key="10">
    <source>
        <dbReference type="Proteomes" id="UP001334248"/>
    </source>
</evidence>
<feature type="compositionally biased region" description="Polar residues" evidence="7">
    <location>
        <begin position="78"/>
        <end position="103"/>
    </location>
</feature>
<dbReference type="SUPFAM" id="SSF57701">
    <property type="entry name" value="Zn2/Cys6 DNA-binding domain"/>
    <property type="match status" value="1"/>
</dbReference>
<keyword evidence="4" id="KW-0238">DNA-binding</keyword>
<proteinExistence type="predicted"/>
<feature type="compositionally biased region" description="Polar residues" evidence="7">
    <location>
        <begin position="270"/>
        <end position="301"/>
    </location>
</feature>
<evidence type="ECO:0000256" key="5">
    <source>
        <dbReference type="ARBA" id="ARBA00023163"/>
    </source>
</evidence>
<organism evidence="9 10">
    <name type="scientific">Knufia obscura</name>
    <dbReference type="NCBI Taxonomy" id="1635080"/>
    <lineage>
        <taxon>Eukaryota</taxon>
        <taxon>Fungi</taxon>
        <taxon>Dikarya</taxon>
        <taxon>Ascomycota</taxon>
        <taxon>Pezizomycotina</taxon>
        <taxon>Eurotiomycetes</taxon>
        <taxon>Chaetothyriomycetidae</taxon>
        <taxon>Chaetothyriales</taxon>
        <taxon>Trichomeriaceae</taxon>
        <taxon>Knufia</taxon>
    </lineage>
</organism>
<evidence type="ECO:0000256" key="4">
    <source>
        <dbReference type="ARBA" id="ARBA00023125"/>
    </source>
</evidence>
<accession>A0ABR0RDR3</accession>
<keyword evidence="10" id="KW-1185">Reference proteome</keyword>
<dbReference type="PANTHER" id="PTHR47659:SF4">
    <property type="entry name" value="ZN(II)2CYS6 TRANSCRIPTION FACTOR (EUROFUNG)"/>
    <property type="match status" value="1"/>
</dbReference>
<evidence type="ECO:0000256" key="3">
    <source>
        <dbReference type="ARBA" id="ARBA00023015"/>
    </source>
</evidence>
<dbReference type="Pfam" id="PF00172">
    <property type="entry name" value="Zn_clus"/>
    <property type="match status" value="1"/>
</dbReference>
<evidence type="ECO:0000259" key="8">
    <source>
        <dbReference type="PROSITE" id="PS50048"/>
    </source>
</evidence>
<dbReference type="PROSITE" id="PS00463">
    <property type="entry name" value="ZN2_CY6_FUNGAL_1"/>
    <property type="match status" value="1"/>
</dbReference>
<keyword evidence="5" id="KW-0804">Transcription</keyword>
<feature type="region of interest" description="Disordered" evidence="7">
    <location>
        <begin position="192"/>
        <end position="306"/>
    </location>
</feature>
<dbReference type="InterPro" id="IPR050335">
    <property type="entry name" value="ERT1_acuK_gluconeogen_tf"/>
</dbReference>
<feature type="domain" description="Zn(2)-C6 fungal-type" evidence="8">
    <location>
        <begin position="172"/>
        <end position="203"/>
    </location>
</feature>
<keyword evidence="3" id="KW-0805">Transcription regulation</keyword>
<feature type="compositionally biased region" description="Low complexity" evidence="7">
    <location>
        <begin position="225"/>
        <end position="245"/>
    </location>
</feature>
<evidence type="ECO:0000313" key="9">
    <source>
        <dbReference type="EMBL" id="KAK5938362.1"/>
    </source>
</evidence>
<evidence type="ECO:0000256" key="1">
    <source>
        <dbReference type="ARBA" id="ARBA00022723"/>
    </source>
</evidence>
<dbReference type="Gene3D" id="4.10.240.10">
    <property type="entry name" value="Zn(2)-C6 fungal-type DNA-binding domain"/>
    <property type="match status" value="1"/>
</dbReference>
<dbReference type="GeneID" id="90002781"/>
<dbReference type="InterPro" id="IPR001138">
    <property type="entry name" value="Zn2Cys6_DnaBD"/>
</dbReference>
<evidence type="ECO:0000256" key="6">
    <source>
        <dbReference type="ARBA" id="ARBA00023242"/>
    </source>
</evidence>
<sequence length="431" mass="46647">MPPTRLPEFPSAHPSFLKHRYSEASHSFALKIDLSIPTPLPAWASLPTPPMSGTPPPEPPTDPPQLAGRRRKREDTPPLTSQETTRQTNIAFGVSSLTEQTPQRYGEASRADRPAEQAGLPPPLSMPWEQPSEYGAGRGTAYDLVTASLPPRPPPQVSPRATRKVKAHVASACINCKRKHLRCDETRPCTRCVQSGKEDTCRDVEHKKRGRPPLKNENEQTSSRMMSGGMSLPPLGSSSGRHGPGPSLPPLLPTPTPGRMLYPSPYGQPSIAQSTATARGQFSSSQRPLSFPSTSSTNQQAHMAPQAVAPAQGPMYGYANTGQPGMPYPSSDYPNPLFPRRPVAPHSYSHPAAGHYGMPQLQLPPILPAPPGINVDPAIAQQQRHFQPQHVPYGQPASSRPAASQPGRGSEERDPKRPKMDIQGILGPREQ</sequence>
<evidence type="ECO:0000256" key="7">
    <source>
        <dbReference type="SAM" id="MobiDB-lite"/>
    </source>
</evidence>
<feature type="compositionally biased region" description="Basic and acidic residues" evidence="7">
    <location>
        <begin position="196"/>
        <end position="206"/>
    </location>
</feature>
<dbReference type="RefSeq" id="XP_064726452.1">
    <property type="nucleotide sequence ID" value="XM_064877727.1"/>
</dbReference>
<protein>
    <recommendedName>
        <fullName evidence="8">Zn(2)-C6 fungal-type domain-containing protein</fullName>
    </recommendedName>
</protein>
<name>A0ABR0RDR3_9EURO</name>
<feature type="region of interest" description="Disordered" evidence="7">
    <location>
        <begin position="39"/>
        <end position="163"/>
    </location>
</feature>
<keyword evidence="2" id="KW-0862">Zinc</keyword>
<feature type="region of interest" description="Disordered" evidence="7">
    <location>
        <begin position="312"/>
        <end position="331"/>
    </location>
</feature>
<reference evidence="9 10" key="1">
    <citation type="journal article" date="2023" name="Res Sq">
        <title>Genomic and morphological characterization of Knufia obscura isolated from the Mars 2020 spacecraft assembly facility.</title>
        <authorList>
            <person name="Chander A.M."/>
            <person name="Teixeira M.M."/>
            <person name="Singh N.K."/>
            <person name="Williams M.P."/>
            <person name="Parker C.W."/>
            <person name="Leo P."/>
            <person name="Stajich J.E."/>
            <person name="Torok T."/>
            <person name="Tighe S."/>
            <person name="Mason C.E."/>
            <person name="Venkateswaran K."/>
        </authorList>
    </citation>
    <scope>NUCLEOTIDE SEQUENCE [LARGE SCALE GENOMIC DNA]</scope>
    <source>
        <strain evidence="9 10">CCFEE 5817</strain>
    </source>
</reference>
<dbReference type="InterPro" id="IPR036864">
    <property type="entry name" value="Zn2-C6_fun-type_DNA-bd_sf"/>
</dbReference>
<feature type="compositionally biased region" description="Pro residues" evidence="7">
    <location>
        <begin position="47"/>
        <end position="63"/>
    </location>
</feature>
<evidence type="ECO:0000256" key="2">
    <source>
        <dbReference type="ARBA" id="ARBA00022833"/>
    </source>
</evidence>
<dbReference type="PROSITE" id="PS50048">
    <property type="entry name" value="ZN2_CY6_FUNGAL_2"/>
    <property type="match status" value="1"/>
</dbReference>
<dbReference type="CDD" id="cd00067">
    <property type="entry name" value="GAL4"/>
    <property type="match status" value="1"/>
</dbReference>